<evidence type="ECO:0000313" key="2">
    <source>
        <dbReference type="Proteomes" id="UP000571701"/>
    </source>
</evidence>
<evidence type="ECO:0008006" key="3">
    <source>
        <dbReference type="Google" id="ProtNLM"/>
    </source>
</evidence>
<evidence type="ECO:0000313" key="1">
    <source>
        <dbReference type="EMBL" id="MBA5764299.1"/>
    </source>
</evidence>
<comment type="caution">
    <text evidence="1">The sequence shown here is derived from an EMBL/GenBank/DDBJ whole genome shotgun (WGS) entry which is preliminary data.</text>
</comment>
<protein>
    <recommendedName>
        <fullName evidence="3">Pullulanase</fullName>
    </recommendedName>
</protein>
<sequence length="78" mass="9034">MSTFSTSCFCNKCQIDTKHSEVLVRKPSRYDTDQSILGRIKLLMHSFINGGHYYDMDRYVQCKVCGQKTLDNKGSEFE</sequence>
<dbReference type="RefSeq" id="WP_182110355.1">
    <property type="nucleotide sequence ID" value="NZ_JACFYF010000017.1"/>
</dbReference>
<gene>
    <name evidence="1" type="ORF">H2O73_18225</name>
</gene>
<keyword evidence="2" id="KW-1185">Reference proteome</keyword>
<name>A0A7W2FU73_9VIBR</name>
<accession>A0A7W2FU73</accession>
<dbReference type="AlphaFoldDB" id="A0A7W2FU73"/>
<dbReference type="Proteomes" id="UP000571701">
    <property type="component" value="Unassembled WGS sequence"/>
</dbReference>
<reference evidence="1 2" key="1">
    <citation type="submission" date="2020-07" db="EMBL/GenBank/DDBJ databases">
        <title>Vibrio marinisediminis sp. nov., isolated from marine sediment.</title>
        <authorList>
            <person name="Ji X."/>
        </authorList>
    </citation>
    <scope>NUCLEOTIDE SEQUENCE [LARGE SCALE GENOMIC DNA]</scope>
    <source>
        <strain evidence="1 2">404</strain>
    </source>
</reference>
<organism evidence="1 2">
    <name type="scientific">Vibrio marinisediminis</name>
    <dbReference type="NCBI Taxonomy" id="2758441"/>
    <lineage>
        <taxon>Bacteria</taxon>
        <taxon>Pseudomonadati</taxon>
        <taxon>Pseudomonadota</taxon>
        <taxon>Gammaproteobacteria</taxon>
        <taxon>Vibrionales</taxon>
        <taxon>Vibrionaceae</taxon>
        <taxon>Vibrio</taxon>
    </lineage>
</organism>
<proteinExistence type="predicted"/>
<dbReference type="EMBL" id="JACFYF010000017">
    <property type="protein sequence ID" value="MBA5764299.1"/>
    <property type="molecule type" value="Genomic_DNA"/>
</dbReference>